<dbReference type="InterPro" id="IPR036291">
    <property type="entry name" value="NAD(P)-bd_dom_sf"/>
</dbReference>
<dbReference type="RefSeq" id="WP_039206891.1">
    <property type="nucleotide sequence ID" value="NZ_JTJZ01000013.1"/>
</dbReference>
<gene>
    <name evidence="3" type="ORF">AE0388_0554</name>
</gene>
<dbReference type="PANTHER" id="PTHR43245:SF52">
    <property type="entry name" value="NAD-DEPENDENT EPIMERASE_DEHYDRATASE"/>
    <property type="match status" value="1"/>
</dbReference>
<reference evidence="3 4" key="1">
    <citation type="submission" date="2014-11" db="EMBL/GenBank/DDBJ databases">
        <title>Draft Genome Sequence of Brevibacterium linens AE038-8.</title>
        <authorList>
            <person name="Maizel D."/>
            <person name="Utturkar S.M."/>
            <person name="Brown S.D."/>
            <person name="Ferrero M."/>
            <person name="Rosen B.P."/>
        </authorList>
    </citation>
    <scope>NUCLEOTIDE SEQUENCE [LARGE SCALE GENOMIC DNA]</scope>
    <source>
        <strain evidence="3 4">AE038-8</strain>
    </source>
</reference>
<evidence type="ECO:0000256" key="1">
    <source>
        <dbReference type="SAM" id="MobiDB-lite"/>
    </source>
</evidence>
<dbReference type="PANTHER" id="PTHR43245">
    <property type="entry name" value="BIFUNCTIONAL POLYMYXIN RESISTANCE PROTEIN ARNA"/>
    <property type="match status" value="1"/>
</dbReference>
<dbReference type="OrthoDB" id="3338687at2"/>
<comment type="caution">
    <text evidence="3">The sequence shown here is derived from an EMBL/GenBank/DDBJ whole genome shotgun (WGS) entry which is preliminary data.</text>
</comment>
<dbReference type="InterPro" id="IPR001509">
    <property type="entry name" value="Epimerase_deHydtase"/>
</dbReference>
<dbReference type="PATRIC" id="fig|1703.6.peg.437"/>
<proteinExistence type="predicted"/>
<dbReference type="EMBL" id="JTJZ01000013">
    <property type="protein sequence ID" value="KHS53799.1"/>
    <property type="molecule type" value="Genomic_DNA"/>
</dbReference>
<protein>
    <recommendedName>
        <fullName evidence="2">NAD-dependent epimerase/dehydratase domain-containing protein</fullName>
    </recommendedName>
</protein>
<dbReference type="Proteomes" id="UP000031488">
    <property type="component" value="Unassembled WGS sequence"/>
</dbReference>
<evidence type="ECO:0000313" key="3">
    <source>
        <dbReference type="EMBL" id="KHS53799.1"/>
    </source>
</evidence>
<dbReference type="SUPFAM" id="SSF51735">
    <property type="entry name" value="NAD(P)-binding Rossmann-fold domains"/>
    <property type="match status" value="1"/>
</dbReference>
<evidence type="ECO:0000313" key="4">
    <source>
        <dbReference type="Proteomes" id="UP000031488"/>
    </source>
</evidence>
<feature type="compositionally biased region" description="Basic and acidic residues" evidence="1">
    <location>
        <begin position="342"/>
        <end position="369"/>
    </location>
</feature>
<evidence type="ECO:0000259" key="2">
    <source>
        <dbReference type="Pfam" id="PF01370"/>
    </source>
</evidence>
<dbReference type="Pfam" id="PF01370">
    <property type="entry name" value="Epimerase"/>
    <property type="match status" value="1"/>
</dbReference>
<dbReference type="AlphaFoldDB" id="A0A0B9AE18"/>
<dbReference type="Gene3D" id="3.40.50.720">
    <property type="entry name" value="NAD(P)-binding Rossmann-like Domain"/>
    <property type="match status" value="1"/>
</dbReference>
<name>A0A0B9AE18_BRELN</name>
<accession>A0A0B9AE18</accession>
<keyword evidence="4" id="KW-1185">Reference proteome</keyword>
<feature type="domain" description="NAD-dependent epimerase/dehydratase" evidence="2">
    <location>
        <begin position="3"/>
        <end position="246"/>
    </location>
</feature>
<dbReference type="InterPro" id="IPR050177">
    <property type="entry name" value="Lipid_A_modif_metabolic_enz"/>
</dbReference>
<organism evidence="3 4">
    <name type="scientific">Brevibacterium linens</name>
    <dbReference type="NCBI Taxonomy" id="1703"/>
    <lineage>
        <taxon>Bacteria</taxon>
        <taxon>Bacillati</taxon>
        <taxon>Actinomycetota</taxon>
        <taxon>Actinomycetes</taxon>
        <taxon>Micrococcales</taxon>
        <taxon>Brevibacteriaceae</taxon>
        <taxon>Brevibacterium</taxon>
    </lineage>
</organism>
<feature type="region of interest" description="Disordered" evidence="1">
    <location>
        <begin position="335"/>
        <end position="369"/>
    </location>
</feature>
<sequence>MRVAVIGATGNVGTAVLDVLGRTSDITSVLGISRRMPDTEAEPYSGCEWRSIDIAAASSQDTAHRDLTEALTGADAVIHLAWLIQPNSDRGLLRRVNVDGTARVAAAVAAAGVPHLVVASSVGAYSPDDSMDKRDEAWPTEGIRSSHYSVDKAAQERVLDDFCADHPEITVTRLRPALIFGAPAASEIQRYFLGTWMPVQLLRAGRLPFLPLPAGLRGVQAVHSTDVARAYVASVLRRRSGAFNICADDVLHPKDLAELLDHGRHIPVPNGAVRAALSMGHSSSLVAADEGWLDMGLNVPLMDNGRARRELGWDPEYSAMDSARELLKGMADGEGAASLPLRPRDPEQPQLRTTDDTSTGHEASDAGGEHSEVDMDLLGLYLSDHLTGATAGAERIERMAADFVDTPVFAALSELAAEIRGEHPYVRHLIGELGLRRRPVAEALSWVGERVGRLKSNGSLLKRSPMTLVFEAELMRSAVIGKLGMWQTLEGNAEALGLDAEQFRGLAQKAEHQREVLDTVHSYARSRAFRRDRAVYDQASGVSPVRGD</sequence>